<feature type="transmembrane region" description="Helical" evidence="1">
    <location>
        <begin position="171"/>
        <end position="192"/>
    </location>
</feature>
<evidence type="ECO:0000313" key="3">
    <source>
        <dbReference type="Proteomes" id="UP001418222"/>
    </source>
</evidence>
<evidence type="ECO:0000313" key="2">
    <source>
        <dbReference type="EMBL" id="KAK8937294.1"/>
    </source>
</evidence>
<protein>
    <submittedName>
        <fullName evidence="2">Uncharacterized protein</fullName>
    </submittedName>
</protein>
<name>A0AAP0BFU6_9ASPA</name>
<dbReference type="AlphaFoldDB" id="A0AAP0BFU6"/>
<feature type="transmembrane region" description="Helical" evidence="1">
    <location>
        <begin position="204"/>
        <end position="225"/>
    </location>
</feature>
<dbReference type="EMBL" id="JBBWWQ010000010">
    <property type="protein sequence ID" value="KAK8937294.1"/>
    <property type="molecule type" value="Genomic_DNA"/>
</dbReference>
<keyword evidence="1" id="KW-0812">Transmembrane</keyword>
<proteinExistence type="predicted"/>
<dbReference type="Proteomes" id="UP001418222">
    <property type="component" value="Unassembled WGS sequence"/>
</dbReference>
<evidence type="ECO:0000256" key="1">
    <source>
        <dbReference type="SAM" id="Phobius"/>
    </source>
</evidence>
<accession>A0AAP0BFU6</accession>
<reference evidence="2 3" key="1">
    <citation type="journal article" date="2022" name="Nat. Plants">
        <title>Genomes of leafy and leafless Platanthera orchids illuminate the evolution of mycoheterotrophy.</title>
        <authorList>
            <person name="Li M.H."/>
            <person name="Liu K.W."/>
            <person name="Li Z."/>
            <person name="Lu H.C."/>
            <person name="Ye Q.L."/>
            <person name="Zhang D."/>
            <person name="Wang J.Y."/>
            <person name="Li Y.F."/>
            <person name="Zhong Z.M."/>
            <person name="Liu X."/>
            <person name="Yu X."/>
            <person name="Liu D.K."/>
            <person name="Tu X.D."/>
            <person name="Liu B."/>
            <person name="Hao Y."/>
            <person name="Liao X.Y."/>
            <person name="Jiang Y.T."/>
            <person name="Sun W.H."/>
            <person name="Chen J."/>
            <person name="Chen Y.Q."/>
            <person name="Ai Y."/>
            <person name="Zhai J.W."/>
            <person name="Wu S.S."/>
            <person name="Zhou Z."/>
            <person name="Hsiao Y.Y."/>
            <person name="Wu W.L."/>
            <person name="Chen Y.Y."/>
            <person name="Lin Y.F."/>
            <person name="Hsu J.L."/>
            <person name="Li C.Y."/>
            <person name="Wang Z.W."/>
            <person name="Zhao X."/>
            <person name="Zhong W.Y."/>
            <person name="Ma X.K."/>
            <person name="Ma L."/>
            <person name="Huang J."/>
            <person name="Chen G.Z."/>
            <person name="Huang M.Z."/>
            <person name="Huang L."/>
            <person name="Peng D.H."/>
            <person name="Luo Y.B."/>
            <person name="Zou S.Q."/>
            <person name="Chen S.P."/>
            <person name="Lan S."/>
            <person name="Tsai W.C."/>
            <person name="Van de Peer Y."/>
            <person name="Liu Z.J."/>
        </authorList>
    </citation>
    <scope>NUCLEOTIDE SEQUENCE [LARGE SCALE GENOMIC DNA]</scope>
    <source>
        <strain evidence="2">Lor287</strain>
    </source>
</reference>
<feature type="transmembrane region" description="Helical" evidence="1">
    <location>
        <begin position="137"/>
        <end position="159"/>
    </location>
</feature>
<comment type="caution">
    <text evidence="2">The sequence shown here is derived from an EMBL/GenBank/DDBJ whole genome shotgun (WGS) entry which is preliminary data.</text>
</comment>
<organism evidence="2 3">
    <name type="scientific">Platanthera zijinensis</name>
    <dbReference type="NCBI Taxonomy" id="2320716"/>
    <lineage>
        <taxon>Eukaryota</taxon>
        <taxon>Viridiplantae</taxon>
        <taxon>Streptophyta</taxon>
        <taxon>Embryophyta</taxon>
        <taxon>Tracheophyta</taxon>
        <taxon>Spermatophyta</taxon>
        <taxon>Magnoliopsida</taxon>
        <taxon>Liliopsida</taxon>
        <taxon>Asparagales</taxon>
        <taxon>Orchidaceae</taxon>
        <taxon>Orchidoideae</taxon>
        <taxon>Orchideae</taxon>
        <taxon>Orchidinae</taxon>
        <taxon>Platanthera</taxon>
    </lineage>
</organism>
<dbReference type="PANTHER" id="PTHR38937:SF2">
    <property type="entry name" value="MEMBRANE PROTEIN OF ER BODY-LIKE PROTEIN ISOFORM X1"/>
    <property type="match status" value="1"/>
</dbReference>
<gene>
    <name evidence="2" type="ORF">KSP39_PZI012409</name>
</gene>
<keyword evidence="1" id="KW-1133">Transmembrane helix</keyword>
<dbReference type="InterPro" id="IPR052843">
    <property type="entry name" value="ER_body_metal_sequester"/>
</dbReference>
<keyword evidence="1" id="KW-0472">Membrane</keyword>
<dbReference type="PANTHER" id="PTHR38937">
    <property type="entry name" value="MEMBRANE PROTEIN OF ER BODY-LIKE PROTEIN"/>
    <property type="match status" value="1"/>
</dbReference>
<sequence length="262" mass="28827">MFNEVTPATAAEDDATSMAVNGARDEGWSIYLDEERGILFLASNGVWRCRHCSWTYQLLGSAMDIFQKRKSNFQEAMEFQTLTQATVNVVAMGFANLIGGLFVMMHYLAEIKNSASANQNSGQADCYWMLLGKRENFRLHAAISVASYVLFGLLPPLIYAFLSRENVEKEFGLIIVAAASLACIALLAIGKAHPSAPSSYFKSLFYYVGLGFAAGGLSYMAGVLIDRFLAQLHLFERDALVLLPPFVELFRVGSAVILSSSW</sequence>
<feature type="transmembrane region" description="Helical" evidence="1">
    <location>
        <begin position="87"/>
        <end position="109"/>
    </location>
</feature>
<keyword evidence="3" id="KW-1185">Reference proteome</keyword>